<evidence type="ECO:0000313" key="6">
    <source>
        <dbReference type="EMBL" id="TYB78180.1"/>
    </source>
</evidence>
<evidence type="ECO:0000313" key="7">
    <source>
        <dbReference type="Proteomes" id="UP000323324"/>
    </source>
</evidence>
<comment type="similarity">
    <text evidence="1">Belongs to the glycosyltransferase 2 family.</text>
</comment>
<feature type="transmembrane region" description="Helical" evidence="4">
    <location>
        <begin position="313"/>
        <end position="330"/>
    </location>
</feature>
<feature type="transmembrane region" description="Helical" evidence="4">
    <location>
        <begin position="284"/>
        <end position="307"/>
    </location>
</feature>
<dbReference type="SUPFAM" id="SSF53448">
    <property type="entry name" value="Nucleotide-diphospho-sugar transferases"/>
    <property type="match status" value="1"/>
</dbReference>
<keyword evidence="4" id="KW-0812">Transmembrane</keyword>
<name>A0A8H2QGE8_9FLAO</name>
<keyword evidence="4" id="KW-0472">Membrane</keyword>
<reference evidence="6 7" key="1">
    <citation type="submission" date="2019-08" db="EMBL/GenBank/DDBJ databases">
        <title>Genomes of Antarctic Bizionia species.</title>
        <authorList>
            <person name="Bowman J.P."/>
        </authorList>
    </citation>
    <scope>NUCLEOTIDE SEQUENCE [LARGE SCALE GENOMIC DNA]</scope>
    <source>
        <strain evidence="6 7">HFD</strain>
    </source>
</reference>
<dbReference type="Proteomes" id="UP000323324">
    <property type="component" value="Unassembled WGS sequence"/>
</dbReference>
<dbReference type="InterPro" id="IPR001173">
    <property type="entry name" value="Glyco_trans_2-like"/>
</dbReference>
<dbReference type="RefSeq" id="WP_148368535.1">
    <property type="nucleotide sequence ID" value="NZ_VSKM01000002.1"/>
</dbReference>
<accession>A0A8H2QGE8</accession>
<dbReference type="GO" id="GO:0016757">
    <property type="term" value="F:glycosyltransferase activity"/>
    <property type="evidence" value="ECO:0007669"/>
    <property type="project" value="UniProtKB-KW"/>
</dbReference>
<dbReference type="Pfam" id="PF00535">
    <property type="entry name" value="Glycos_transf_2"/>
    <property type="match status" value="1"/>
</dbReference>
<feature type="transmembrane region" description="Helical" evidence="4">
    <location>
        <begin position="342"/>
        <end position="366"/>
    </location>
</feature>
<dbReference type="Gene3D" id="3.90.550.10">
    <property type="entry name" value="Spore Coat Polysaccharide Biosynthesis Protein SpsA, Chain A"/>
    <property type="match status" value="1"/>
</dbReference>
<evidence type="ECO:0000256" key="4">
    <source>
        <dbReference type="SAM" id="Phobius"/>
    </source>
</evidence>
<dbReference type="AlphaFoldDB" id="A0A8H2QGE8"/>
<dbReference type="PANTHER" id="PTHR43630:SF1">
    <property type="entry name" value="POLY-BETA-1,6-N-ACETYL-D-GLUCOSAMINE SYNTHASE"/>
    <property type="match status" value="1"/>
</dbReference>
<keyword evidence="2" id="KW-0328">Glycosyltransferase</keyword>
<evidence type="ECO:0000256" key="1">
    <source>
        <dbReference type="ARBA" id="ARBA00006739"/>
    </source>
</evidence>
<evidence type="ECO:0000259" key="5">
    <source>
        <dbReference type="Pfam" id="PF00535"/>
    </source>
</evidence>
<dbReference type="PANTHER" id="PTHR43630">
    <property type="entry name" value="POLY-BETA-1,6-N-ACETYL-D-GLUCOSAMINE SYNTHASE"/>
    <property type="match status" value="1"/>
</dbReference>
<protein>
    <submittedName>
        <fullName evidence="6">Glycosyltransferase</fullName>
    </submittedName>
</protein>
<organism evidence="6 7">
    <name type="scientific">Bizionia saleffrena</name>
    <dbReference type="NCBI Taxonomy" id="291189"/>
    <lineage>
        <taxon>Bacteria</taxon>
        <taxon>Pseudomonadati</taxon>
        <taxon>Bacteroidota</taxon>
        <taxon>Flavobacteriia</taxon>
        <taxon>Flavobacteriales</taxon>
        <taxon>Flavobacteriaceae</taxon>
        <taxon>Bizionia</taxon>
    </lineage>
</organism>
<keyword evidence="3 6" id="KW-0808">Transferase</keyword>
<comment type="caution">
    <text evidence="6">The sequence shown here is derived from an EMBL/GenBank/DDBJ whole genome shotgun (WGS) entry which is preliminary data.</text>
</comment>
<proteinExistence type="inferred from homology"/>
<feature type="transmembrane region" description="Helical" evidence="4">
    <location>
        <begin position="6"/>
        <end position="23"/>
    </location>
</feature>
<keyword evidence="4" id="KW-1133">Transmembrane helix</keyword>
<dbReference type="EMBL" id="VSKM01000002">
    <property type="protein sequence ID" value="TYB78180.1"/>
    <property type="molecule type" value="Genomic_DNA"/>
</dbReference>
<dbReference type="InterPro" id="IPR029044">
    <property type="entry name" value="Nucleotide-diphossugar_trans"/>
</dbReference>
<evidence type="ECO:0000256" key="2">
    <source>
        <dbReference type="ARBA" id="ARBA00022676"/>
    </source>
</evidence>
<keyword evidence="7" id="KW-1185">Reference proteome</keyword>
<feature type="domain" description="Glycosyltransferase 2-like" evidence="5">
    <location>
        <begin position="41"/>
        <end position="176"/>
    </location>
</feature>
<sequence>MMLLLYMVTGLYVILIAGFCYGFDKIKSFNTSETISKTRFSIVIAFRNEASNVTDLLDSLVLLRYPKERFEIIFVDDASEDGSAQLISQFFEKQPTFHYSILNNERISNSPKKDAITTAISKAKNEWIITTDADCNVPNLWLNSLDSYIQNNDCNVIAAPVAYHQSNSFLKRFQALDFLSLMGATVGGFGINKPFMCNGANFAYKKETFLKLEGFTGNNTIASGDDIFLLEKALQDTPNAVQYLKSTNAIVYTKPQPNFIQLVQQRKRWAAKTSQYSSVFGKGVGVLVLTMNLLVLLSFIFVLSAIITLNTMLIIFTLKIVIDGILLFKTCRFFKTSFSTSFYIISSILYPLFTVLIACSTLFSTYKWKGRQFNK</sequence>
<evidence type="ECO:0000256" key="3">
    <source>
        <dbReference type="ARBA" id="ARBA00022679"/>
    </source>
</evidence>
<dbReference type="CDD" id="cd04192">
    <property type="entry name" value="GT_2_like_e"/>
    <property type="match status" value="1"/>
</dbReference>
<gene>
    <name evidence="6" type="ORF">ES676_02930</name>
</gene>